<feature type="transmembrane region" description="Helical" evidence="1">
    <location>
        <begin position="12"/>
        <end position="27"/>
    </location>
</feature>
<dbReference type="STRING" id="168384.SAMN05660368_01539"/>
<feature type="transmembrane region" description="Helical" evidence="1">
    <location>
        <begin position="318"/>
        <end position="337"/>
    </location>
</feature>
<feature type="transmembrane region" description="Helical" evidence="1">
    <location>
        <begin position="172"/>
        <end position="189"/>
    </location>
</feature>
<name>C6LDI3_9FIRM</name>
<feature type="transmembrane region" description="Helical" evidence="1">
    <location>
        <begin position="57"/>
        <end position="75"/>
    </location>
</feature>
<comment type="caution">
    <text evidence="2">The sequence shown here is derived from an EMBL/GenBank/DDBJ whole genome shotgun (WGS) entry which is preliminary data.</text>
</comment>
<organism evidence="2 3">
    <name type="scientific">Marvinbryantia formatexigens DSM 14469</name>
    <dbReference type="NCBI Taxonomy" id="478749"/>
    <lineage>
        <taxon>Bacteria</taxon>
        <taxon>Bacillati</taxon>
        <taxon>Bacillota</taxon>
        <taxon>Clostridia</taxon>
        <taxon>Lachnospirales</taxon>
        <taxon>Lachnospiraceae</taxon>
        <taxon>Marvinbryantia</taxon>
    </lineage>
</organism>
<feature type="transmembrane region" description="Helical" evidence="1">
    <location>
        <begin position="150"/>
        <end position="167"/>
    </location>
</feature>
<feature type="transmembrane region" description="Helical" evidence="1">
    <location>
        <begin position="195"/>
        <end position="217"/>
    </location>
</feature>
<dbReference type="EMBL" id="ACCL02000006">
    <property type="protein sequence ID" value="EET61417.1"/>
    <property type="molecule type" value="Genomic_DNA"/>
</dbReference>
<dbReference type="AlphaFoldDB" id="C6LDI3"/>
<sequence>MIIINNFPEKLFYIFWGILMAGKGLGYTAADAAYQYMCWVAIVFAFLKLINTDYTRNEIWICIFLNVLGILIWLFSGSTTALLTTVAITSMKNINYTIVLKIGFWIRGPMFFIRTAMALMGIIDIQKQYFFESSGNIRVRYGLGYGQPNAAHFCLFVAIVLCVLVYNYRMKLWHYVALLFYNYFIFYYTNSRTGFLMTTIFLILCWLISTNGILSRILWKGIRAMSDKAFIITTVVSFTASVLFWKIDFLRSFGTFSSRFRTAIDVINNNNLNLFGTRGISTDLGMINFLYGDGCIFLLLFLAGYYFLLKRYSTRDNVLFMIACCCYAVYCLSEAYADSVLMNMTLLAFGYLLYPPDPIQERKDSGFINCRD</sequence>
<keyword evidence="1" id="KW-0472">Membrane</keyword>
<keyword evidence="1" id="KW-1133">Transmembrane helix</keyword>
<feature type="transmembrane region" description="Helical" evidence="1">
    <location>
        <begin position="111"/>
        <end position="130"/>
    </location>
</feature>
<keyword evidence="3" id="KW-1185">Reference proteome</keyword>
<evidence type="ECO:0000256" key="1">
    <source>
        <dbReference type="SAM" id="Phobius"/>
    </source>
</evidence>
<feature type="transmembrane region" description="Helical" evidence="1">
    <location>
        <begin position="229"/>
        <end position="247"/>
    </location>
</feature>
<feature type="transmembrane region" description="Helical" evidence="1">
    <location>
        <begin position="289"/>
        <end position="309"/>
    </location>
</feature>
<dbReference type="eggNOG" id="ENOG5033R8C">
    <property type="taxonomic scope" value="Bacteria"/>
</dbReference>
<gene>
    <name evidence="2" type="ORF">BRYFOR_06592</name>
</gene>
<protein>
    <submittedName>
        <fullName evidence="2">Uncharacterized protein</fullName>
    </submittedName>
</protein>
<keyword evidence="1" id="KW-0812">Transmembrane</keyword>
<dbReference type="Proteomes" id="UP000005561">
    <property type="component" value="Unassembled WGS sequence"/>
</dbReference>
<evidence type="ECO:0000313" key="2">
    <source>
        <dbReference type="EMBL" id="EET61417.1"/>
    </source>
</evidence>
<reference evidence="2" key="1">
    <citation type="submission" date="2009-07" db="EMBL/GenBank/DDBJ databases">
        <authorList>
            <person name="Weinstock G."/>
            <person name="Sodergren E."/>
            <person name="Clifton S."/>
            <person name="Fulton L."/>
            <person name="Fulton B."/>
            <person name="Courtney L."/>
            <person name="Fronick C."/>
            <person name="Harrison M."/>
            <person name="Strong C."/>
            <person name="Farmer C."/>
            <person name="Delahaunty K."/>
            <person name="Markovic C."/>
            <person name="Hall O."/>
            <person name="Minx P."/>
            <person name="Tomlinson C."/>
            <person name="Mitreva M."/>
            <person name="Nelson J."/>
            <person name="Hou S."/>
            <person name="Wollam A."/>
            <person name="Pepin K.H."/>
            <person name="Johnson M."/>
            <person name="Bhonagiri V."/>
            <person name="Nash W.E."/>
            <person name="Warren W."/>
            <person name="Chinwalla A."/>
            <person name="Mardis E.R."/>
            <person name="Wilson R.K."/>
        </authorList>
    </citation>
    <scope>NUCLEOTIDE SEQUENCE [LARGE SCALE GENOMIC DNA]</scope>
    <source>
        <strain evidence="2">DSM 14469</strain>
    </source>
</reference>
<accession>C6LDI3</accession>
<evidence type="ECO:0000313" key="3">
    <source>
        <dbReference type="Proteomes" id="UP000005561"/>
    </source>
</evidence>
<proteinExistence type="predicted"/>